<evidence type="ECO:0000259" key="1">
    <source>
        <dbReference type="Pfam" id="PF01370"/>
    </source>
</evidence>
<dbReference type="Proteomes" id="UP001301769">
    <property type="component" value="Unassembled WGS sequence"/>
</dbReference>
<dbReference type="SUPFAM" id="SSF51735">
    <property type="entry name" value="NAD(P)-binding Rossmann-fold domains"/>
    <property type="match status" value="1"/>
</dbReference>
<dbReference type="Pfam" id="PF01370">
    <property type="entry name" value="Epimerase"/>
    <property type="match status" value="1"/>
</dbReference>
<sequence>MVQHNVLITGGSGYLGGTLLNRLTEPSLTNTLPGLSKGNIYALVRNESQAEAVRSLYGVTPLTFDINDANAVRDAIVSNKITVVYFLVDPVRSDAQVHFIRALGEVRHSLTAQRDCVDAVHFLHTTGAKMFSSHTGAPTDRPLLDNDPGLFEIHRAQRGKHPVLNQAVQTNITVIEEGEKHGVRTYIFTPCIVYGKGEGFGNKISIQTVDIVKAAKAAGGVFKVNNGKPSWPVCHIEDNTSLYIDLLKGILQGGESSPDHGRNGFYLAASGNVAWDDLYEAMAKTLAKRGVIKYSTIVQADQTTLEKMGAALDGAPAEFVSVYVGGLCTFTAEHGKKLGWKPEFVPEHILEAADEEVDWILKHL</sequence>
<dbReference type="InterPro" id="IPR036291">
    <property type="entry name" value="NAD(P)-bd_dom_sf"/>
</dbReference>
<proteinExistence type="predicted"/>
<feature type="domain" description="NAD-dependent epimerase/dehydratase" evidence="1">
    <location>
        <begin position="6"/>
        <end position="243"/>
    </location>
</feature>
<keyword evidence="3" id="KW-1185">Reference proteome</keyword>
<dbReference type="InterPro" id="IPR001509">
    <property type="entry name" value="Epimerase_deHydtase"/>
</dbReference>
<dbReference type="GO" id="GO:0004029">
    <property type="term" value="F:aldehyde dehydrogenase (NAD+) activity"/>
    <property type="evidence" value="ECO:0007669"/>
    <property type="project" value="TreeGrafter"/>
</dbReference>
<dbReference type="Gene3D" id="3.40.50.720">
    <property type="entry name" value="NAD(P)-binding Rossmann-like Domain"/>
    <property type="match status" value="1"/>
</dbReference>
<gene>
    <name evidence="2" type="ORF">QBC37DRAFT_482476</name>
</gene>
<dbReference type="PANTHER" id="PTHR48079:SF6">
    <property type="entry name" value="NAD(P)-BINDING DOMAIN-CONTAINING PROTEIN-RELATED"/>
    <property type="match status" value="1"/>
</dbReference>
<dbReference type="PANTHER" id="PTHR48079">
    <property type="entry name" value="PROTEIN YEEZ"/>
    <property type="match status" value="1"/>
</dbReference>
<dbReference type="EMBL" id="MU858097">
    <property type="protein sequence ID" value="KAK4214238.1"/>
    <property type="molecule type" value="Genomic_DNA"/>
</dbReference>
<reference evidence="2" key="2">
    <citation type="submission" date="2023-05" db="EMBL/GenBank/DDBJ databases">
        <authorList>
            <consortium name="Lawrence Berkeley National Laboratory"/>
            <person name="Steindorff A."/>
            <person name="Hensen N."/>
            <person name="Bonometti L."/>
            <person name="Westerberg I."/>
            <person name="Brannstrom I.O."/>
            <person name="Guillou S."/>
            <person name="Cros-Aarteil S."/>
            <person name="Calhoun S."/>
            <person name="Haridas S."/>
            <person name="Kuo A."/>
            <person name="Mondo S."/>
            <person name="Pangilinan J."/>
            <person name="Riley R."/>
            <person name="Labutti K."/>
            <person name="Andreopoulos B."/>
            <person name="Lipzen A."/>
            <person name="Chen C."/>
            <person name="Yanf M."/>
            <person name="Daum C."/>
            <person name="Ng V."/>
            <person name="Clum A."/>
            <person name="Ohm R."/>
            <person name="Martin F."/>
            <person name="Silar P."/>
            <person name="Natvig D."/>
            <person name="Lalanne C."/>
            <person name="Gautier V."/>
            <person name="Ament-Velasquez S.L."/>
            <person name="Kruys A."/>
            <person name="Hutchinson M.I."/>
            <person name="Powell A.J."/>
            <person name="Barry K."/>
            <person name="Miller A.N."/>
            <person name="Grigoriev I.V."/>
            <person name="Debuchy R."/>
            <person name="Gladieux P."/>
            <person name="Thoren M.H."/>
            <person name="Johannesson H."/>
        </authorList>
    </citation>
    <scope>NUCLEOTIDE SEQUENCE</scope>
    <source>
        <strain evidence="2">PSN293</strain>
    </source>
</reference>
<accession>A0AAN7B7Z9</accession>
<name>A0AAN7B7Z9_9PEZI</name>
<comment type="caution">
    <text evidence="2">The sequence shown here is derived from an EMBL/GenBank/DDBJ whole genome shotgun (WGS) entry which is preliminary data.</text>
</comment>
<dbReference type="InterPro" id="IPR051783">
    <property type="entry name" value="NAD(P)-dependent_oxidoreduct"/>
</dbReference>
<reference evidence="2" key="1">
    <citation type="journal article" date="2023" name="Mol. Phylogenet. Evol.">
        <title>Genome-scale phylogeny and comparative genomics of the fungal order Sordariales.</title>
        <authorList>
            <person name="Hensen N."/>
            <person name="Bonometti L."/>
            <person name="Westerberg I."/>
            <person name="Brannstrom I.O."/>
            <person name="Guillou S."/>
            <person name="Cros-Aarteil S."/>
            <person name="Calhoun S."/>
            <person name="Haridas S."/>
            <person name="Kuo A."/>
            <person name="Mondo S."/>
            <person name="Pangilinan J."/>
            <person name="Riley R."/>
            <person name="LaButti K."/>
            <person name="Andreopoulos B."/>
            <person name="Lipzen A."/>
            <person name="Chen C."/>
            <person name="Yan M."/>
            <person name="Daum C."/>
            <person name="Ng V."/>
            <person name="Clum A."/>
            <person name="Steindorff A."/>
            <person name="Ohm R.A."/>
            <person name="Martin F."/>
            <person name="Silar P."/>
            <person name="Natvig D.O."/>
            <person name="Lalanne C."/>
            <person name="Gautier V."/>
            <person name="Ament-Velasquez S.L."/>
            <person name="Kruys A."/>
            <person name="Hutchinson M.I."/>
            <person name="Powell A.J."/>
            <person name="Barry K."/>
            <person name="Miller A.N."/>
            <person name="Grigoriev I.V."/>
            <person name="Debuchy R."/>
            <person name="Gladieux P."/>
            <person name="Hiltunen Thoren M."/>
            <person name="Johannesson H."/>
        </authorList>
    </citation>
    <scope>NUCLEOTIDE SEQUENCE</scope>
    <source>
        <strain evidence="2">PSN293</strain>
    </source>
</reference>
<evidence type="ECO:0000313" key="2">
    <source>
        <dbReference type="EMBL" id="KAK4214238.1"/>
    </source>
</evidence>
<dbReference type="GO" id="GO:0005737">
    <property type="term" value="C:cytoplasm"/>
    <property type="evidence" value="ECO:0007669"/>
    <property type="project" value="TreeGrafter"/>
</dbReference>
<dbReference type="AlphaFoldDB" id="A0AAN7B7Z9"/>
<organism evidence="2 3">
    <name type="scientific">Rhypophila decipiens</name>
    <dbReference type="NCBI Taxonomy" id="261697"/>
    <lineage>
        <taxon>Eukaryota</taxon>
        <taxon>Fungi</taxon>
        <taxon>Dikarya</taxon>
        <taxon>Ascomycota</taxon>
        <taxon>Pezizomycotina</taxon>
        <taxon>Sordariomycetes</taxon>
        <taxon>Sordariomycetidae</taxon>
        <taxon>Sordariales</taxon>
        <taxon>Naviculisporaceae</taxon>
        <taxon>Rhypophila</taxon>
    </lineage>
</organism>
<protein>
    <submittedName>
        <fullName evidence="2">NAD(P)-binding protein</fullName>
    </submittedName>
</protein>
<evidence type="ECO:0000313" key="3">
    <source>
        <dbReference type="Proteomes" id="UP001301769"/>
    </source>
</evidence>